<dbReference type="InterPro" id="IPR006224">
    <property type="entry name" value="PsdUridine_synth_RluA-like_CS"/>
</dbReference>
<evidence type="ECO:0000313" key="3">
    <source>
        <dbReference type="Proteomes" id="UP001379945"/>
    </source>
</evidence>
<reference evidence="2 3" key="1">
    <citation type="submission" date="2024-04" db="EMBL/GenBank/DDBJ databases">
        <title>Novel species of the genus Ideonella isolated from streams.</title>
        <authorList>
            <person name="Lu H."/>
        </authorList>
    </citation>
    <scope>NUCLEOTIDE SEQUENCE [LARGE SCALE GENOMIC DNA]</scope>
    <source>
        <strain evidence="2 3">LYT19W</strain>
    </source>
</reference>
<evidence type="ECO:0000313" key="2">
    <source>
        <dbReference type="EMBL" id="MEK8046741.1"/>
    </source>
</evidence>
<dbReference type="Gene3D" id="3.30.2350.10">
    <property type="entry name" value="Pseudouridine synthase"/>
    <property type="match status" value="1"/>
</dbReference>
<dbReference type="RefSeq" id="WP_341399038.1">
    <property type="nucleotide sequence ID" value="NZ_JBBUTI010000006.1"/>
</dbReference>
<gene>
    <name evidence="2" type="ORF">AACH00_10310</name>
</gene>
<dbReference type="PROSITE" id="PS01129">
    <property type="entry name" value="PSI_RLU"/>
    <property type="match status" value="1"/>
</dbReference>
<dbReference type="Pfam" id="PF00849">
    <property type="entry name" value="PseudoU_synth_2"/>
    <property type="match status" value="1"/>
</dbReference>
<dbReference type="InterPro" id="IPR050188">
    <property type="entry name" value="RluA_PseudoU_synthase"/>
</dbReference>
<dbReference type="SUPFAM" id="SSF55120">
    <property type="entry name" value="Pseudouridine synthase"/>
    <property type="match status" value="1"/>
</dbReference>
<evidence type="ECO:0000259" key="1">
    <source>
        <dbReference type="Pfam" id="PF00849"/>
    </source>
</evidence>
<dbReference type="InterPro" id="IPR020103">
    <property type="entry name" value="PsdUridine_synth_cat_dom_sf"/>
</dbReference>
<accession>A0ABU9C762</accession>
<comment type="caution">
    <text evidence="2">The sequence shown here is derived from an EMBL/GenBank/DDBJ whole genome shotgun (WGS) entry which is preliminary data.</text>
</comment>
<proteinExistence type="predicted"/>
<protein>
    <submittedName>
        <fullName evidence="2">Pseudouridine synthase</fullName>
    </submittedName>
</protein>
<sequence>MSRPRPAWRPAPREGVGASCVALSPGPWLTVAEFLAWRLPAVSMTDWQARMARGDVLDAQGLPVPPEAPYRPHSTLWYWRELPAEAHIPFDAQILFRDEQLLVVDKPHFLPMTPKGRYARETLLARLQKQTGLDTLVPIHRLDRETAGVVIFSIRPDDRAAYQALFRDRVVHKVYEALAPVRDDLQWPLTRASRLATSDAHFMQVTEVAGEVNAITHIDLLRRVPGTGASDGQAIGHYQLSPHTGRTHQLRVHMHALGLPLLGDGIYPVLKDEPPVGVAPDYSRPLQLLARSIRFDDPVTGEARSFNSLRSLSWPDFL</sequence>
<keyword evidence="3" id="KW-1185">Reference proteome</keyword>
<dbReference type="InterPro" id="IPR006145">
    <property type="entry name" value="PsdUridine_synth_RsuA/RluA"/>
</dbReference>
<dbReference type="Proteomes" id="UP001379945">
    <property type="component" value="Unassembled WGS sequence"/>
</dbReference>
<organism evidence="2 3">
    <name type="scientific">Ideonella margarita</name>
    <dbReference type="NCBI Taxonomy" id="2984191"/>
    <lineage>
        <taxon>Bacteria</taxon>
        <taxon>Pseudomonadati</taxon>
        <taxon>Pseudomonadota</taxon>
        <taxon>Betaproteobacteria</taxon>
        <taxon>Burkholderiales</taxon>
        <taxon>Sphaerotilaceae</taxon>
        <taxon>Ideonella</taxon>
    </lineage>
</organism>
<dbReference type="PANTHER" id="PTHR21600:SF84">
    <property type="entry name" value="PSEUDOURIDINE SYNTHASE RSUA_RLUA-LIKE DOMAIN-CONTAINING PROTEIN"/>
    <property type="match status" value="1"/>
</dbReference>
<name>A0ABU9C762_9BURK</name>
<feature type="domain" description="Pseudouridine synthase RsuA/RluA-like" evidence="1">
    <location>
        <begin position="100"/>
        <end position="256"/>
    </location>
</feature>
<dbReference type="EMBL" id="JBBUTI010000006">
    <property type="protein sequence ID" value="MEK8046741.1"/>
    <property type="molecule type" value="Genomic_DNA"/>
</dbReference>
<dbReference type="PANTHER" id="PTHR21600">
    <property type="entry name" value="MITOCHONDRIAL RNA PSEUDOURIDINE SYNTHASE"/>
    <property type="match status" value="1"/>
</dbReference>